<dbReference type="FunFam" id="2.30.180.10:FF:000019">
    <property type="entry name" value="Cell surface lipoprotein"/>
    <property type="match status" value="1"/>
</dbReference>
<evidence type="ECO:0000259" key="2">
    <source>
        <dbReference type="PROSITE" id="PS50213"/>
    </source>
</evidence>
<dbReference type="InterPro" id="IPR050904">
    <property type="entry name" value="Adhesion/Biosynth-related"/>
</dbReference>
<keyword evidence="1" id="KW-0732">Signal</keyword>
<dbReference type="PANTHER" id="PTHR10900:SF77">
    <property type="entry name" value="FI19380P1"/>
    <property type="match status" value="1"/>
</dbReference>
<sequence>MKKQFLSLASAAVLVAFMSACGSSDKSGSMGDSTVVDTSMVMADTSTVAEEGVMVGGALMVPSKNIVENAMGSSEHTTLVAAVKAAGLAETLSGTGPFTVFAPTNAAFDKLPAGTVDNLLKPEMKNDLTKVLTYHVVSGSYKSTDLKDGMELTTVQGGKIKLAQKDGAWWVNGAKITTADVISSNGATYVIDSVLMPK</sequence>
<dbReference type="SUPFAM" id="SSF82153">
    <property type="entry name" value="FAS1 domain"/>
    <property type="match status" value="1"/>
</dbReference>
<evidence type="ECO:0000313" key="4">
    <source>
        <dbReference type="Proteomes" id="UP000293347"/>
    </source>
</evidence>
<proteinExistence type="predicted"/>
<comment type="caution">
    <text evidence="3">The sequence shown here is derived from an EMBL/GenBank/DDBJ whole genome shotgun (WGS) entry which is preliminary data.</text>
</comment>
<dbReference type="Proteomes" id="UP000293347">
    <property type="component" value="Unassembled WGS sequence"/>
</dbReference>
<feature type="signal peptide" evidence="1">
    <location>
        <begin position="1"/>
        <end position="22"/>
    </location>
</feature>
<dbReference type="SMART" id="SM00554">
    <property type="entry name" value="FAS1"/>
    <property type="match status" value="1"/>
</dbReference>
<gene>
    <name evidence="3" type="ORF">EZ437_15440</name>
</gene>
<feature type="domain" description="FAS1" evidence="2">
    <location>
        <begin position="63"/>
        <end position="195"/>
    </location>
</feature>
<dbReference type="PANTHER" id="PTHR10900">
    <property type="entry name" value="PERIOSTIN-RELATED"/>
    <property type="match status" value="1"/>
</dbReference>
<evidence type="ECO:0000313" key="3">
    <source>
        <dbReference type="EMBL" id="TCD00110.1"/>
    </source>
</evidence>
<dbReference type="Pfam" id="PF02469">
    <property type="entry name" value="Fasciclin"/>
    <property type="match status" value="1"/>
</dbReference>
<dbReference type="InterPro" id="IPR036378">
    <property type="entry name" value="FAS1_dom_sf"/>
</dbReference>
<dbReference type="PROSITE" id="PS51257">
    <property type="entry name" value="PROKAR_LIPOPROTEIN"/>
    <property type="match status" value="1"/>
</dbReference>
<dbReference type="PROSITE" id="PS50213">
    <property type="entry name" value="FAS1"/>
    <property type="match status" value="1"/>
</dbReference>
<reference evidence="3 4" key="1">
    <citation type="submission" date="2019-02" db="EMBL/GenBank/DDBJ databases">
        <title>Pedobacter sp. RP-1-14 sp. nov., isolated from Arctic soil.</title>
        <authorList>
            <person name="Dahal R.H."/>
        </authorList>
    </citation>
    <scope>NUCLEOTIDE SEQUENCE [LARGE SCALE GENOMIC DNA]</scope>
    <source>
        <strain evidence="3 4">RP-1-14</strain>
    </source>
</reference>
<dbReference type="OrthoDB" id="9800666at2"/>
<dbReference type="InterPro" id="IPR000782">
    <property type="entry name" value="FAS1_domain"/>
</dbReference>
<evidence type="ECO:0000256" key="1">
    <source>
        <dbReference type="SAM" id="SignalP"/>
    </source>
</evidence>
<dbReference type="EMBL" id="SJSL01000004">
    <property type="protein sequence ID" value="TCD00110.1"/>
    <property type="molecule type" value="Genomic_DNA"/>
</dbReference>
<feature type="chain" id="PRO_5020871324" evidence="1">
    <location>
        <begin position="23"/>
        <end position="198"/>
    </location>
</feature>
<dbReference type="Gene3D" id="2.30.180.10">
    <property type="entry name" value="FAS1 domain"/>
    <property type="match status" value="1"/>
</dbReference>
<organism evidence="3 4">
    <name type="scientific">Pedobacter psychroterrae</name>
    <dbReference type="NCBI Taxonomy" id="2530453"/>
    <lineage>
        <taxon>Bacteria</taxon>
        <taxon>Pseudomonadati</taxon>
        <taxon>Bacteroidota</taxon>
        <taxon>Sphingobacteriia</taxon>
        <taxon>Sphingobacteriales</taxon>
        <taxon>Sphingobacteriaceae</taxon>
        <taxon>Pedobacter</taxon>
    </lineage>
</organism>
<keyword evidence="4" id="KW-1185">Reference proteome</keyword>
<name>A0A4R0NHL7_9SPHI</name>
<dbReference type="AlphaFoldDB" id="A0A4R0NHL7"/>
<protein>
    <submittedName>
        <fullName evidence="3">Fasciclin domain-containing protein</fullName>
    </submittedName>
</protein>
<dbReference type="GO" id="GO:0005615">
    <property type="term" value="C:extracellular space"/>
    <property type="evidence" value="ECO:0007669"/>
    <property type="project" value="TreeGrafter"/>
</dbReference>
<accession>A0A4R0NHL7</accession>